<keyword evidence="3 5" id="KW-0732">Signal</keyword>
<evidence type="ECO:0000313" key="7">
    <source>
        <dbReference type="EMBL" id="MDT0310059.1"/>
    </source>
</evidence>
<sequence>MTGSTARTARVRRPARRTLAAALAVTAAGVLAACTSNSTDDGSSGEDTRRNAASSNDEPGEEVVIGFSGPEADHGWLAAINSFAEETAAEYEDVELRVAEGTNDPSTQISHIETFINDGVDAIVLLPTDGAALTQVATEAMEAGIPVVNVDREFSDEAAARTTILGDNYGMGVAAGEYACGLVQEHGLGGDAVIAEIAGLDSLPLTQDRSRGFADALEGCGQDVDNRVAAEFTVESGEAAASNLLQARDSIDIVWNHDDDQGVGVMAAFENAGRDEFFFIGGAGSANAMRWIQNGDMEATVIYPATQAADGIKLARLIAQQRGLSDLVQVEVPRRIVLDAPVVTADNVEEYLPMGFES</sequence>
<feature type="region of interest" description="Disordered" evidence="4">
    <location>
        <begin position="34"/>
        <end position="63"/>
    </location>
</feature>
<feature type="domain" description="Periplasmic binding protein" evidence="6">
    <location>
        <begin position="65"/>
        <end position="320"/>
    </location>
</feature>
<gene>
    <name evidence="7" type="ORF">RM780_24340</name>
</gene>
<dbReference type="InterPro" id="IPR025997">
    <property type="entry name" value="SBP_2_dom"/>
</dbReference>
<feature type="signal peptide" evidence="5">
    <location>
        <begin position="1"/>
        <end position="32"/>
    </location>
</feature>
<proteinExistence type="inferred from homology"/>
<evidence type="ECO:0000256" key="3">
    <source>
        <dbReference type="ARBA" id="ARBA00022729"/>
    </source>
</evidence>
<dbReference type="PANTHER" id="PTHR46847">
    <property type="entry name" value="D-ALLOSE-BINDING PERIPLASMIC PROTEIN-RELATED"/>
    <property type="match status" value="1"/>
</dbReference>
<protein>
    <submittedName>
        <fullName evidence="7">Substrate-binding domain-containing protein</fullName>
    </submittedName>
</protein>
<comment type="subcellular location">
    <subcellularLocation>
        <location evidence="1">Cell envelope</location>
    </subcellularLocation>
</comment>
<evidence type="ECO:0000259" key="6">
    <source>
        <dbReference type="Pfam" id="PF13407"/>
    </source>
</evidence>
<dbReference type="Proteomes" id="UP001183388">
    <property type="component" value="Unassembled WGS sequence"/>
</dbReference>
<dbReference type="Gene3D" id="3.40.50.2300">
    <property type="match status" value="2"/>
</dbReference>
<dbReference type="SUPFAM" id="SSF53822">
    <property type="entry name" value="Periplasmic binding protein-like I"/>
    <property type="match status" value="1"/>
</dbReference>
<comment type="caution">
    <text evidence="7">The sequence shown here is derived from an EMBL/GenBank/DDBJ whole genome shotgun (WGS) entry which is preliminary data.</text>
</comment>
<reference evidence="8" key="1">
    <citation type="submission" date="2023-07" db="EMBL/GenBank/DDBJ databases">
        <title>30 novel species of actinomycetes from the DSMZ collection.</title>
        <authorList>
            <person name="Nouioui I."/>
        </authorList>
    </citation>
    <scope>NUCLEOTIDE SEQUENCE [LARGE SCALE GENOMIC DNA]</scope>
    <source>
        <strain evidence="8">DSM 44917</strain>
    </source>
</reference>
<dbReference type="Pfam" id="PF13407">
    <property type="entry name" value="Peripla_BP_4"/>
    <property type="match status" value="1"/>
</dbReference>
<dbReference type="PANTHER" id="PTHR46847:SF1">
    <property type="entry name" value="D-ALLOSE-BINDING PERIPLASMIC PROTEIN-RELATED"/>
    <property type="match status" value="1"/>
</dbReference>
<evidence type="ECO:0000256" key="4">
    <source>
        <dbReference type="SAM" id="MobiDB-lite"/>
    </source>
</evidence>
<organism evidence="7 8">
    <name type="scientific">Streptomyces boetiae</name>
    <dbReference type="NCBI Taxonomy" id="3075541"/>
    <lineage>
        <taxon>Bacteria</taxon>
        <taxon>Bacillati</taxon>
        <taxon>Actinomycetota</taxon>
        <taxon>Actinomycetes</taxon>
        <taxon>Kitasatosporales</taxon>
        <taxon>Streptomycetaceae</taxon>
        <taxon>Streptomyces</taxon>
    </lineage>
</organism>
<accession>A0ABU2LES5</accession>
<name>A0ABU2LES5_9ACTN</name>
<feature type="chain" id="PRO_5045291819" evidence="5">
    <location>
        <begin position="33"/>
        <end position="358"/>
    </location>
</feature>
<comment type="similarity">
    <text evidence="2">Belongs to the bacterial solute-binding protein 2 family.</text>
</comment>
<keyword evidence="8" id="KW-1185">Reference proteome</keyword>
<evidence type="ECO:0000256" key="2">
    <source>
        <dbReference type="ARBA" id="ARBA00007639"/>
    </source>
</evidence>
<evidence type="ECO:0000313" key="8">
    <source>
        <dbReference type="Proteomes" id="UP001183388"/>
    </source>
</evidence>
<dbReference type="PROSITE" id="PS51257">
    <property type="entry name" value="PROKAR_LIPOPROTEIN"/>
    <property type="match status" value="1"/>
</dbReference>
<dbReference type="EMBL" id="JAVREN010000054">
    <property type="protein sequence ID" value="MDT0310059.1"/>
    <property type="molecule type" value="Genomic_DNA"/>
</dbReference>
<dbReference type="RefSeq" id="WP_311633032.1">
    <property type="nucleotide sequence ID" value="NZ_JAVREN010000054.1"/>
</dbReference>
<dbReference type="InterPro" id="IPR028082">
    <property type="entry name" value="Peripla_BP_I"/>
</dbReference>
<evidence type="ECO:0000256" key="5">
    <source>
        <dbReference type="SAM" id="SignalP"/>
    </source>
</evidence>
<evidence type="ECO:0000256" key="1">
    <source>
        <dbReference type="ARBA" id="ARBA00004196"/>
    </source>
</evidence>